<name>A0A381NPE0_9ZZZZ</name>
<reference evidence="1" key="1">
    <citation type="submission" date="2018-05" db="EMBL/GenBank/DDBJ databases">
        <authorList>
            <person name="Lanie J.A."/>
            <person name="Ng W.-L."/>
            <person name="Kazmierczak K.M."/>
            <person name="Andrzejewski T.M."/>
            <person name="Davidsen T.M."/>
            <person name="Wayne K.J."/>
            <person name="Tettelin H."/>
            <person name="Glass J.I."/>
            <person name="Rusch D."/>
            <person name="Podicherti R."/>
            <person name="Tsui H.-C.T."/>
            <person name="Winkler M.E."/>
        </authorList>
    </citation>
    <scope>NUCLEOTIDE SEQUENCE</scope>
</reference>
<gene>
    <name evidence="1" type="ORF">METZ01_LOCUS9285</name>
</gene>
<sequence length="205" mass="23965">MQAAKKIIINMLLVAIFSFSFGTTFLFADEVSEIREMTKEKVDHVIITLKDDKLNKEEKKEEILKTIDGLFDFNLMARLSLGKKFWKKLSTEGRNEFTELFVEKLKQSYLDKLDLYTDEEVVVDEAKLIKKKRVEVLTYLVSKDDKMEMTYKLYKTKKNVWMVYDVDVLGVSIVQTYRSQFSGVLKKESLEKLIERLRSSAELGS</sequence>
<accession>A0A381NPE0</accession>
<proteinExistence type="predicted"/>
<dbReference type="EMBL" id="UINC01000500">
    <property type="protein sequence ID" value="SUZ56431.1"/>
    <property type="molecule type" value="Genomic_DNA"/>
</dbReference>
<dbReference type="AlphaFoldDB" id="A0A381NPE0"/>
<dbReference type="InterPro" id="IPR042245">
    <property type="entry name" value="Tgt2/MlaC_sf"/>
</dbReference>
<dbReference type="PANTHER" id="PTHR36573:SF1">
    <property type="entry name" value="INTERMEMBRANE PHOSPHOLIPID TRANSPORT SYSTEM BINDING PROTEIN MLAC"/>
    <property type="match status" value="1"/>
</dbReference>
<dbReference type="Pfam" id="PF05494">
    <property type="entry name" value="MlaC"/>
    <property type="match status" value="1"/>
</dbReference>
<dbReference type="InterPro" id="IPR008869">
    <property type="entry name" value="MlaC/ttg2D"/>
</dbReference>
<protein>
    <submittedName>
        <fullName evidence="1">Uncharacterized protein</fullName>
    </submittedName>
</protein>
<dbReference type="Gene3D" id="3.10.450.710">
    <property type="entry name" value="Tgt2/MlaC"/>
    <property type="match status" value="1"/>
</dbReference>
<evidence type="ECO:0000313" key="1">
    <source>
        <dbReference type="EMBL" id="SUZ56431.1"/>
    </source>
</evidence>
<dbReference type="PANTHER" id="PTHR36573">
    <property type="entry name" value="INTERMEMBRANE PHOSPHOLIPID TRANSPORT SYSTEM BINDING PROTEIN MLAC"/>
    <property type="match status" value="1"/>
</dbReference>
<organism evidence="1">
    <name type="scientific">marine metagenome</name>
    <dbReference type="NCBI Taxonomy" id="408172"/>
    <lineage>
        <taxon>unclassified sequences</taxon>
        <taxon>metagenomes</taxon>
        <taxon>ecological metagenomes</taxon>
    </lineage>
</organism>